<accession>A0A6A6T6F2</accession>
<protein>
    <submittedName>
        <fullName evidence="1">Uncharacterized protein</fullName>
    </submittedName>
</protein>
<proteinExistence type="predicted"/>
<dbReference type="Proteomes" id="UP000799324">
    <property type="component" value="Unassembled WGS sequence"/>
</dbReference>
<evidence type="ECO:0000313" key="2">
    <source>
        <dbReference type="Proteomes" id="UP000799324"/>
    </source>
</evidence>
<name>A0A6A6T6F2_9PLEO</name>
<reference evidence="1" key="1">
    <citation type="journal article" date="2020" name="Stud. Mycol.">
        <title>101 Dothideomycetes genomes: a test case for predicting lifestyles and emergence of pathogens.</title>
        <authorList>
            <person name="Haridas S."/>
            <person name="Albert R."/>
            <person name="Binder M."/>
            <person name="Bloem J."/>
            <person name="Labutti K."/>
            <person name="Salamov A."/>
            <person name="Andreopoulos B."/>
            <person name="Baker S."/>
            <person name="Barry K."/>
            <person name="Bills G."/>
            <person name="Bluhm B."/>
            <person name="Cannon C."/>
            <person name="Castanera R."/>
            <person name="Culley D."/>
            <person name="Daum C."/>
            <person name="Ezra D."/>
            <person name="Gonzalez J."/>
            <person name="Henrissat B."/>
            <person name="Kuo A."/>
            <person name="Liang C."/>
            <person name="Lipzen A."/>
            <person name="Lutzoni F."/>
            <person name="Magnuson J."/>
            <person name="Mondo S."/>
            <person name="Nolan M."/>
            <person name="Ohm R."/>
            <person name="Pangilinan J."/>
            <person name="Park H.-J."/>
            <person name="Ramirez L."/>
            <person name="Alfaro M."/>
            <person name="Sun H."/>
            <person name="Tritt A."/>
            <person name="Yoshinaga Y."/>
            <person name="Zwiers L.-H."/>
            <person name="Turgeon B."/>
            <person name="Goodwin S."/>
            <person name="Spatafora J."/>
            <person name="Crous P."/>
            <person name="Grigoriev I."/>
        </authorList>
    </citation>
    <scope>NUCLEOTIDE SEQUENCE</scope>
    <source>
        <strain evidence="1">CBS 122681</strain>
    </source>
</reference>
<keyword evidence="2" id="KW-1185">Reference proteome</keyword>
<evidence type="ECO:0000313" key="1">
    <source>
        <dbReference type="EMBL" id="KAF2655426.1"/>
    </source>
</evidence>
<sequence length="75" mass="8227">MILVLFCLQDLLSLNTPLVQSLTKIGRGIFQTAALTTSVFFISLYKKSGLQEAAQFSSSVFPPLQLLINVSHPTE</sequence>
<dbReference type="EMBL" id="MU004349">
    <property type="protein sequence ID" value="KAF2655426.1"/>
    <property type="molecule type" value="Genomic_DNA"/>
</dbReference>
<organism evidence="1 2">
    <name type="scientific">Lophiostoma macrostomum CBS 122681</name>
    <dbReference type="NCBI Taxonomy" id="1314788"/>
    <lineage>
        <taxon>Eukaryota</taxon>
        <taxon>Fungi</taxon>
        <taxon>Dikarya</taxon>
        <taxon>Ascomycota</taxon>
        <taxon>Pezizomycotina</taxon>
        <taxon>Dothideomycetes</taxon>
        <taxon>Pleosporomycetidae</taxon>
        <taxon>Pleosporales</taxon>
        <taxon>Lophiostomataceae</taxon>
        <taxon>Lophiostoma</taxon>
    </lineage>
</organism>
<gene>
    <name evidence="1" type="ORF">K491DRAFT_692891</name>
</gene>
<dbReference type="AlphaFoldDB" id="A0A6A6T6F2"/>